<keyword evidence="2" id="KW-1185">Reference proteome</keyword>
<sequence>MTDYIVTNKNPNYGFELIQFQSDNGNSQGAIWSNNEAMNYKQRDFEKENVNPNFQPFHVYNSNSQLQKKDSLTQYSKLYKLEYNSSNYQVGPLRIFQKQKNPDGIDCYLGENFQKNTFFKEDFAVATRLIISCQAMNSKKLLFQNLSNQIVQVKKFTSVRQAKNTWD</sequence>
<dbReference type="InParanoid" id="A0A078B643"/>
<evidence type="ECO:0000313" key="2">
    <source>
        <dbReference type="Proteomes" id="UP000039865"/>
    </source>
</evidence>
<evidence type="ECO:0000313" key="1">
    <source>
        <dbReference type="EMBL" id="CDW89985.1"/>
    </source>
</evidence>
<accession>A0A078B643</accession>
<protein>
    <submittedName>
        <fullName evidence="1">Uncharacterized protein</fullName>
    </submittedName>
</protein>
<gene>
    <name evidence="1" type="primary">Contig15400.g16416</name>
    <name evidence="1" type="ORF">STYLEM_19125</name>
</gene>
<dbReference type="AlphaFoldDB" id="A0A078B643"/>
<proteinExistence type="predicted"/>
<dbReference type="Proteomes" id="UP000039865">
    <property type="component" value="Unassembled WGS sequence"/>
</dbReference>
<organism evidence="1 2">
    <name type="scientific">Stylonychia lemnae</name>
    <name type="common">Ciliate</name>
    <dbReference type="NCBI Taxonomy" id="5949"/>
    <lineage>
        <taxon>Eukaryota</taxon>
        <taxon>Sar</taxon>
        <taxon>Alveolata</taxon>
        <taxon>Ciliophora</taxon>
        <taxon>Intramacronucleata</taxon>
        <taxon>Spirotrichea</taxon>
        <taxon>Stichotrichia</taxon>
        <taxon>Sporadotrichida</taxon>
        <taxon>Oxytrichidae</taxon>
        <taxon>Stylonychinae</taxon>
        <taxon>Stylonychia</taxon>
    </lineage>
</organism>
<name>A0A078B643_STYLE</name>
<reference evidence="1 2" key="1">
    <citation type="submission" date="2014-06" db="EMBL/GenBank/DDBJ databases">
        <authorList>
            <person name="Swart Estienne"/>
        </authorList>
    </citation>
    <scope>NUCLEOTIDE SEQUENCE [LARGE SCALE GENOMIC DNA]</scope>
    <source>
        <strain evidence="1 2">130c</strain>
    </source>
</reference>
<dbReference type="EMBL" id="CCKQ01018048">
    <property type="protein sequence ID" value="CDW89985.1"/>
    <property type="molecule type" value="Genomic_DNA"/>
</dbReference>